<protein>
    <submittedName>
        <fullName evidence="1">Uncharacterized protein</fullName>
    </submittedName>
</protein>
<evidence type="ECO:0000313" key="1">
    <source>
        <dbReference type="EMBL" id="GMT16029.1"/>
    </source>
</evidence>
<organism evidence="1 2">
    <name type="scientific">Pristionchus fissidentatus</name>
    <dbReference type="NCBI Taxonomy" id="1538716"/>
    <lineage>
        <taxon>Eukaryota</taxon>
        <taxon>Metazoa</taxon>
        <taxon>Ecdysozoa</taxon>
        <taxon>Nematoda</taxon>
        <taxon>Chromadorea</taxon>
        <taxon>Rhabditida</taxon>
        <taxon>Rhabditina</taxon>
        <taxon>Diplogasteromorpha</taxon>
        <taxon>Diplogasteroidea</taxon>
        <taxon>Neodiplogasteridae</taxon>
        <taxon>Pristionchus</taxon>
    </lineage>
</organism>
<dbReference type="EMBL" id="BTSY01000002">
    <property type="protein sequence ID" value="GMT16029.1"/>
    <property type="molecule type" value="Genomic_DNA"/>
</dbReference>
<gene>
    <name evidence="1" type="ORF">PFISCL1PPCAC_7326</name>
</gene>
<accession>A0AAV5VDN7</accession>
<comment type="caution">
    <text evidence="1">The sequence shown here is derived from an EMBL/GenBank/DDBJ whole genome shotgun (WGS) entry which is preliminary data.</text>
</comment>
<evidence type="ECO:0000313" key="2">
    <source>
        <dbReference type="Proteomes" id="UP001432322"/>
    </source>
</evidence>
<reference evidence="1" key="1">
    <citation type="submission" date="2023-10" db="EMBL/GenBank/DDBJ databases">
        <title>Genome assembly of Pristionchus species.</title>
        <authorList>
            <person name="Yoshida K."/>
            <person name="Sommer R.J."/>
        </authorList>
    </citation>
    <scope>NUCLEOTIDE SEQUENCE</scope>
    <source>
        <strain evidence="1">RS5133</strain>
    </source>
</reference>
<proteinExistence type="predicted"/>
<dbReference type="AlphaFoldDB" id="A0AAV5VDN7"/>
<name>A0AAV5VDN7_9BILA</name>
<feature type="non-terminal residue" evidence="1">
    <location>
        <position position="1"/>
    </location>
</feature>
<dbReference type="Proteomes" id="UP001432322">
    <property type="component" value="Unassembled WGS sequence"/>
</dbReference>
<sequence>LIFTSLSNFLQPKVLPCEIVWDGGNLRIPYRQESSVVGSVRPRPVVYRSRRPQLTLEIVLLMGHMSVSVGAEKTARLRLY</sequence>
<keyword evidence="2" id="KW-1185">Reference proteome</keyword>